<gene>
    <name evidence="2" type="ORF">NK6_4141</name>
</gene>
<evidence type="ECO:0000256" key="1">
    <source>
        <dbReference type="ARBA" id="ARBA00006987"/>
    </source>
</evidence>
<dbReference type="PANTHER" id="PTHR42928:SF5">
    <property type="entry name" value="BLR1237 PROTEIN"/>
    <property type="match status" value="1"/>
</dbReference>
<protein>
    <recommendedName>
        <fullName evidence="4">Tripartite tricarboxylate transporter substrate binding protein</fullName>
    </recommendedName>
</protein>
<accession>A0A0E3VUF3</accession>
<dbReference type="Proteomes" id="UP000063308">
    <property type="component" value="Chromosome"/>
</dbReference>
<dbReference type="AlphaFoldDB" id="A0A0E3VUF3"/>
<dbReference type="CDD" id="cd07012">
    <property type="entry name" value="PBP2_Bug_TTT"/>
    <property type="match status" value="1"/>
</dbReference>
<dbReference type="RefSeq" id="WP_060909758.1">
    <property type="nucleotide sequence ID" value="NZ_JAFCKD010000008.1"/>
</dbReference>
<dbReference type="EMBL" id="AP014685">
    <property type="protein sequence ID" value="BAR57310.1"/>
    <property type="molecule type" value="Genomic_DNA"/>
</dbReference>
<dbReference type="InterPro" id="IPR042100">
    <property type="entry name" value="Bug_dom1"/>
</dbReference>
<dbReference type="Gene3D" id="3.40.190.150">
    <property type="entry name" value="Bordetella uptake gene, domain 1"/>
    <property type="match status" value="1"/>
</dbReference>
<organism evidence="2 3">
    <name type="scientific">Bradyrhizobium diazoefficiens</name>
    <dbReference type="NCBI Taxonomy" id="1355477"/>
    <lineage>
        <taxon>Bacteria</taxon>
        <taxon>Pseudomonadati</taxon>
        <taxon>Pseudomonadota</taxon>
        <taxon>Alphaproteobacteria</taxon>
        <taxon>Hyphomicrobiales</taxon>
        <taxon>Nitrobacteraceae</taxon>
        <taxon>Bradyrhizobium</taxon>
    </lineage>
</organism>
<comment type="similarity">
    <text evidence="1">Belongs to the UPF0065 (bug) family.</text>
</comment>
<dbReference type="InterPro" id="IPR005064">
    <property type="entry name" value="BUG"/>
</dbReference>
<evidence type="ECO:0000313" key="3">
    <source>
        <dbReference type="Proteomes" id="UP000063308"/>
    </source>
</evidence>
<proteinExistence type="inferred from homology"/>
<name>A0A0E3VUF3_9BRAD</name>
<dbReference type="PIRSF" id="PIRSF017082">
    <property type="entry name" value="YflP"/>
    <property type="match status" value="1"/>
</dbReference>
<dbReference type="Gene3D" id="3.40.190.10">
    <property type="entry name" value="Periplasmic binding protein-like II"/>
    <property type="match status" value="1"/>
</dbReference>
<dbReference type="SUPFAM" id="SSF53850">
    <property type="entry name" value="Periplasmic binding protein-like II"/>
    <property type="match status" value="1"/>
</dbReference>
<evidence type="ECO:0000313" key="2">
    <source>
        <dbReference type="EMBL" id="BAR57310.1"/>
    </source>
</evidence>
<dbReference type="PANTHER" id="PTHR42928">
    <property type="entry name" value="TRICARBOXYLATE-BINDING PROTEIN"/>
    <property type="match status" value="1"/>
</dbReference>
<sequence>MEFLAQQRGYHQTSRQVINNVVEQTGARSGLSGRPVGTVRRALLCLVAATTLALQAGAAGAQTAAESWPNRAITWVVPFGAGGVTDLVSRKIAELLRTRLGQPVVVENRPGAGGTIGTEFVARAQPDGYTVLYASGGPMTIQPNLGLAKLNYDPLKSYIHVRGVSSANQILVATSAAPYSTLAEFVAYAKTNPGKVNFGSPGPGTAQHLAGEMFQAAAGIKLTHVPYKSGSSQMTDMMSGILDVSFDYLTVLRPLIDTGKVKVLGTTGTARLAALPDAPTVLEAGYPDAVSVGSTWVSVPAGTDPRIVGKLSEALAAVLADPGIVADLATNGQVSIADKGAAEMGPFIVEETARYKRVIESAGIAAH</sequence>
<reference evidence="2 3" key="1">
    <citation type="submission" date="2014-11" db="EMBL/GenBank/DDBJ databases">
        <title>Symbiosis island explosion on the genome of extra-slow-growing strains of soybean bradyrhizobia with massive insertion sequences.</title>
        <authorList>
            <person name="Iida T."/>
            <person name="Minamisawa K."/>
        </authorList>
    </citation>
    <scope>NUCLEOTIDE SEQUENCE [LARGE SCALE GENOMIC DNA]</scope>
    <source>
        <strain evidence="2 3">NK6</strain>
    </source>
</reference>
<evidence type="ECO:0008006" key="4">
    <source>
        <dbReference type="Google" id="ProtNLM"/>
    </source>
</evidence>
<dbReference type="Pfam" id="PF03401">
    <property type="entry name" value="TctC"/>
    <property type="match status" value="1"/>
</dbReference>